<gene>
    <name evidence="1" type="ORF">H9625_02830</name>
</gene>
<keyword evidence="2" id="KW-1185">Reference proteome</keyword>
<proteinExistence type="predicted"/>
<dbReference type="EMBL" id="JACSPP010000005">
    <property type="protein sequence ID" value="MBD8039396.1"/>
    <property type="molecule type" value="Genomic_DNA"/>
</dbReference>
<dbReference type="RefSeq" id="WP_071150614.1">
    <property type="nucleotide sequence ID" value="NZ_JACSPP010000005.1"/>
</dbReference>
<organism evidence="1 2">
    <name type="scientific">Phocaeicola intestinalis</name>
    <dbReference type="NCBI Taxonomy" id="2762212"/>
    <lineage>
        <taxon>Bacteria</taxon>
        <taxon>Pseudomonadati</taxon>
        <taxon>Bacteroidota</taxon>
        <taxon>Bacteroidia</taxon>
        <taxon>Bacteroidales</taxon>
        <taxon>Bacteroidaceae</taxon>
        <taxon>Phocaeicola</taxon>
    </lineage>
</organism>
<evidence type="ECO:0008006" key="3">
    <source>
        <dbReference type="Google" id="ProtNLM"/>
    </source>
</evidence>
<evidence type="ECO:0000313" key="1">
    <source>
        <dbReference type="EMBL" id="MBD8039396.1"/>
    </source>
</evidence>
<name>A0ABR8Y5B3_9BACT</name>
<sequence length="72" mass="8889">MKRYSKTIAQQCKYYEVEDIFEYMVETYINGNHSTFTRLFKELEKDARRLFIEYLLWEVNPQYHVEILKATI</sequence>
<accession>A0ABR8Y5B3</accession>
<evidence type="ECO:0000313" key="2">
    <source>
        <dbReference type="Proteomes" id="UP000620874"/>
    </source>
</evidence>
<dbReference type="Proteomes" id="UP000620874">
    <property type="component" value="Unassembled WGS sequence"/>
</dbReference>
<comment type="caution">
    <text evidence="1">The sequence shown here is derived from an EMBL/GenBank/DDBJ whole genome shotgun (WGS) entry which is preliminary data.</text>
</comment>
<reference evidence="1 2" key="1">
    <citation type="submission" date="2020-08" db="EMBL/GenBank/DDBJ databases">
        <title>A Genomic Blueprint of the Chicken Gut Microbiome.</title>
        <authorList>
            <person name="Gilroy R."/>
            <person name="Ravi A."/>
            <person name="Getino M."/>
            <person name="Pursley I."/>
            <person name="Horton D.L."/>
            <person name="Alikhan N.-F."/>
            <person name="Baker D."/>
            <person name="Gharbi K."/>
            <person name="Hall N."/>
            <person name="Watson M."/>
            <person name="Adriaenssens E.M."/>
            <person name="Foster-Nyarko E."/>
            <person name="Jarju S."/>
            <person name="Secka A."/>
            <person name="Antonio M."/>
            <person name="Oren A."/>
            <person name="Chaudhuri R."/>
            <person name="La Ragione R.M."/>
            <person name="Hildebrand F."/>
            <person name="Pallen M.J."/>
        </authorList>
    </citation>
    <scope>NUCLEOTIDE SEQUENCE [LARGE SCALE GENOMIC DNA]</scope>
    <source>
        <strain evidence="1 2">Sa1CVN1</strain>
    </source>
</reference>
<protein>
    <recommendedName>
        <fullName evidence="3">Transposase</fullName>
    </recommendedName>
</protein>